<gene>
    <name evidence="3" type="ORF">Pyn_28696</name>
</gene>
<protein>
    <submittedName>
        <fullName evidence="3">Uncharacterized protein</fullName>
    </submittedName>
</protein>
<proteinExistence type="predicted"/>
<evidence type="ECO:0000313" key="3">
    <source>
        <dbReference type="EMBL" id="PQQ19817.1"/>
    </source>
</evidence>
<reference evidence="3 4" key="1">
    <citation type="submission" date="2018-02" db="EMBL/GenBank/DDBJ databases">
        <title>Draft genome of wild Prunus yedoensis var. nudiflora.</title>
        <authorList>
            <person name="Baek S."/>
            <person name="Kim J.-H."/>
            <person name="Choi K."/>
            <person name="Kim G.-B."/>
            <person name="Cho A."/>
            <person name="Jang H."/>
            <person name="Shin C.-H."/>
            <person name="Yu H.-J."/>
            <person name="Mun J.-H."/>
        </authorList>
    </citation>
    <scope>NUCLEOTIDE SEQUENCE [LARGE SCALE GENOMIC DNA]</scope>
    <source>
        <strain evidence="4">cv. Jeju island</strain>
        <tissue evidence="3">Leaf</tissue>
    </source>
</reference>
<feature type="compositionally biased region" description="Basic and acidic residues" evidence="2">
    <location>
        <begin position="135"/>
        <end position="150"/>
    </location>
</feature>
<sequence>MDLERNAQEVCRLKVMLDECHSIIKHLKYEKKGDHISHVAMIHRLMKEKDELSRMVDTYSREMRQKLDEVEVTNKSVQEDLDKVDEGAKRTSFEQLFGESLRKKACGVTIVEHVAEGQSSRPTEVTAKVQNSRPRVPEVEAKSSKPSEVDDKVEGIETLLSLSLLEGEKKCLN</sequence>
<name>A0A314ZNM0_PRUYE</name>
<evidence type="ECO:0000313" key="4">
    <source>
        <dbReference type="Proteomes" id="UP000250321"/>
    </source>
</evidence>
<feature type="compositionally biased region" description="Polar residues" evidence="2">
    <location>
        <begin position="117"/>
        <end position="133"/>
    </location>
</feature>
<feature type="coiled-coil region" evidence="1">
    <location>
        <begin position="42"/>
        <end position="80"/>
    </location>
</feature>
<keyword evidence="4" id="KW-1185">Reference proteome</keyword>
<keyword evidence="1" id="KW-0175">Coiled coil</keyword>
<organism evidence="3 4">
    <name type="scientific">Prunus yedoensis var. nudiflora</name>
    <dbReference type="NCBI Taxonomy" id="2094558"/>
    <lineage>
        <taxon>Eukaryota</taxon>
        <taxon>Viridiplantae</taxon>
        <taxon>Streptophyta</taxon>
        <taxon>Embryophyta</taxon>
        <taxon>Tracheophyta</taxon>
        <taxon>Spermatophyta</taxon>
        <taxon>Magnoliopsida</taxon>
        <taxon>eudicotyledons</taxon>
        <taxon>Gunneridae</taxon>
        <taxon>Pentapetalae</taxon>
        <taxon>rosids</taxon>
        <taxon>fabids</taxon>
        <taxon>Rosales</taxon>
        <taxon>Rosaceae</taxon>
        <taxon>Amygdaloideae</taxon>
        <taxon>Amygdaleae</taxon>
        <taxon>Prunus</taxon>
    </lineage>
</organism>
<dbReference type="AlphaFoldDB" id="A0A314ZNM0"/>
<evidence type="ECO:0000256" key="1">
    <source>
        <dbReference type="SAM" id="Coils"/>
    </source>
</evidence>
<feature type="region of interest" description="Disordered" evidence="2">
    <location>
        <begin position="117"/>
        <end position="150"/>
    </location>
</feature>
<accession>A0A314ZNM0</accession>
<comment type="caution">
    <text evidence="3">The sequence shown here is derived from an EMBL/GenBank/DDBJ whole genome shotgun (WGS) entry which is preliminary data.</text>
</comment>
<dbReference type="Proteomes" id="UP000250321">
    <property type="component" value="Unassembled WGS sequence"/>
</dbReference>
<dbReference type="EMBL" id="PJQY01000055">
    <property type="protein sequence ID" value="PQQ19817.1"/>
    <property type="molecule type" value="Genomic_DNA"/>
</dbReference>
<evidence type="ECO:0000256" key="2">
    <source>
        <dbReference type="SAM" id="MobiDB-lite"/>
    </source>
</evidence>